<feature type="non-terminal residue" evidence="1">
    <location>
        <position position="76"/>
    </location>
</feature>
<feature type="non-terminal residue" evidence="1">
    <location>
        <position position="1"/>
    </location>
</feature>
<protein>
    <submittedName>
        <fullName evidence="1">Uncharacterized protein</fullName>
    </submittedName>
</protein>
<evidence type="ECO:0000313" key="2">
    <source>
        <dbReference type="Proteomes" id="UP001328107"/>
    </source>
</evidence>
<name>A0AAN4ZT26_9BILA</name>
<proteinExistence type="predicted"/>
<comment type="caution">
    <text evidence="1">The sequence shown here is derived from an EMBL/GenBank/DDBJ whole genome shotgun (WGS) entry which is preliminary data.</text>
</comment>
<dbReference type="AlphaFoldDB" id="A0AAN4ZT26"/>
<gene>
    <name evidence="1" type="ORF">PMAYCL1PPCAC_14563</name>
</gene>
<organism evidence="1 2">
    <name type="scientific">Pristionchus mayeri</name>
    <dbReference type="NCBI Taxonomy" id="1317129"/>
    <lineage>
        <taxon>Eukaryota</taxon>
        <taxon>Metazoa</taxon>
        <taxon>Ecdysozoa</taxon>
        <taxon>Nematoda</taxon>
        <taxon>Chromadorea</taxon>
        <taxon>Rhabditida</taxon>
        <taxon>Rhabditina</taxon>
        <taxon>Diplogasteromorpha</taxon>
        <taxon>Diplogasteroidea</taxon>
        <taxon>Neodiplogasteridae</taxon>
        <taxon>Pristionchus</taxon>
    </lineage>
</organism>
<keyword evidence="2" id="KW-1185">Reference proteome</keyword>
<evidence type="ECO:0000313" key="1">
    <source>
        <dbReference type="EMBL" id="GMR44368.1"/>
    </source>
</evidence>
<reference evidence="2" key="1">
    <citation type="submission" date="2022-10" db="EMBL/GenBank/DDBJ databases">
        <title>Genome assembly of Pristionchus species.</title>
        <authorList>
            <person name="Yoshida K."/>
            <person name="Sommer R.J."/>
        </authorList>
    </citation>
    <scope>NUCLEOTIDE SEQUENCE [LARGE SCALE GENOMIC DNA]</scope>
    <source>
        <strain evidence="2">RS5460</strain>
    </source>
</reference>
<dbReference type="EMBL" id="BTRK01000003">
    <property type="protein sequence ID" value="GMR44368.1"/>
    <property type="molecule type" value="Genomic_DNA"/>
</dbReference>
<sequence>DSDDIQSKRTKSPKTTIYPSEILQRNSTGYFCRLCRKYYKRMEGFQFHLTKAQGGMCAKLLVNLRNYKATLGHPHK</sequence>
<accession>A0AAN4ZT26</accession>
<dbReference type="Proteomes" id="UP001328107">
    <property type="component" value="Unassembled WGS sequence"/>
</dbReference>